<evidence type="ECO:0000256" key="7">
    <source>
        <dbReference type="ARBA" id="ARBA00023212"/>
    </source>
</evidence>
<dbReference type="STRING" id="166423.A0A0N0U371"/>
<dbReference type="InterPro" id="IPR015943">
    <property type="entry name" value="WD40/YVTN_repeat-like_dom_sf"/>
</dbReference>
<keyword evidence="4" id="KW-0677">Repeat</keyword>
<comment type="subcellular location">
    <subcellularLocation>
        <location evidence="1">Cytoplasm</location>
        <location evidence="1">Cytoskeleton</location>
        <location evidence="1">Flagellum axoneme</location>
    </subcellularLocation>
    <subcellularLocation>
        <location evidence="9">Dynein axonemal particle</location>
    </subcellularLocation>
</comment>
<evidence type="ECO:0000256" key="12">
    <source>
        <dbReference type="PROSITE-ProRule" id="PRU00221"/>
    </source>
</evidence>
<accession>A0A0N0U371</accession>
<dbReference type="SMART" id="SM00320">
    <property type="entry name" value="WD40"/>
    <property type="match status" value="3"/>
</dbReference>
<keyword evidence="15" id="KW-1185">Reference proteome</keyword>
<keyword evidence="2" id="KW-0963">Cytoplasm</keyword>
<dbReference type="Proteomes" id="UP000053105">
    <property type="component" value="Unassembled WGS sequence"/>
</dbReference>
<evidence type="ECO:0000256" key="2">
    <source>
        <dbReference type="ARBA" id="ARBA00022490"/>
    </source>
</evidence>
<evidence type="ECO:0000256" key="13">
    <source>
        <dbReference type="SAM" id="MobiDB-lite"/>
    </source>
</evidence>
<evidence type="ECO:0000256" key="4">
    <source>
        <dbReference type="ARBA" id="ARBA00022737"/>
    </source>
</evidence>
<gene>
    <name evidence="14" type="ORF">WN51_03968</name>
</gene>
<dbReference type="GO" id="GO:0120293">
    <property type="term" value="C:dynein axonemal particle"/>
    <property type="evidence" value="ECO:0007669"/>
    <property type="project" value="UniProtKB-SubCell"/>
</dbReference>
<feature type="repeat" description="WD" evidence="12">
    <location>
        <begin position="584"/>
        <end position="616"/>
    </location>
</feature>
<evidence type="ECO:0000256" key="9">
    <source>
        <dbReference type="ARBA" id="ARBA00024190"/>
    </source>
</evidence>
<evidence type="ECO:0000313" key="15">
    <source>
        <dbReference type="Proteomes" id="UP000053105"/>
    </source>
</evidence>
<dbReference type="GO" id="GO:0003341">
    <property type="term" value="P:cilium movement"/>
    <property type="evidence" value="ECO:0007669"/>
    <property type="project" value="TreeGrafter"/>
</dbReference>
<dbReference type="InterPro" id="IPR050687">
    <property type="entry name" value="Dynein_IC"/>
</dbReference>
<dbReference type="Pfam" id="PF00400">
    <property type="entry name" value="WD40"/>
    <property type="match status" value="1"/>
</dbReference>
<name>A0A0N0U371_9HYME</name>
<keyword evidence="5" id="KW-0282">Flagellum</keyword>
<keyword evidence="8" id="KW-0966">Cell projection</keyword>
<evidence type="ECO:0000256" key="3">
    <source>
        <dbReference type="ARBA" id="ARBA00022574"/>
    </source>
</evidence>
<dbReference type="PROSITE" id="PS50082">
    <property type="entry name" value="WD_REPEATS_2"/>
    <property type="match status" value="1"/>
</dbReference>
<dbReference type="GO" id="GO:0005858">
    <property type="term" value="C:axonemal dynein complex"/>
    <property type="evidence" value="ECO:0007669"/>
    <property type="project" value="TreeGrafter"/>
</dbReference>
<evidence type="ECO:0000256" key="5">
    <source>
        <dbReference type="ARBA" id="ARBA00022846"/>
    </source>
</evidence>
<evidence type="ECO:0000256" key="8">
    <source>
        <dbReference type="ARBA" id="ARBA00023273"/>
    </source>
</evidence>
<evidence type="ECO:0000256" key="6">
    <source>
        <dbReference type="ARBA" id="ARBA00023069"/>
    </source>
</evidence>
<dbReference type="GO" id="GO:0045503">
    <property type="term" value="F:dynein light chain binding"/>
    <property type="evidence" value="ECO:0007669"/>
    <property type="project" value="TreeGrafter"/>
</dbReference>
<dbReference type="AlphaFoldDB" id="A0A0N0U371"/>
<reference evidence="14 15" key="1">
    <citation type="submission" date="2015-07" db="EMBL/GenBank/DDBJ databases">
        <title>The genome of Melipona quadrifasciata.</title>
        <authorList>
            <person name="Pan H."/>
            <person name="Kapheim K."/>
        </authorList>
    </citation>
    <scope>NUCLEOTIDE SEQUENCE [LARGE SCALE GENOMIC DNA]</scope>
    <source>
        <strain evidence="14">0111107301</strain>
        <tissue evidence="14">Whole body</tissue>
    </source>
</reference>
<dbReference type="InterPro" id="IPR001680">
    <property type="entry name" value="WD40_rpt"/>
</dbReference>
<dbReference type="InterPro" id="IPR036322">
    <property type="entry name" value="WD40_repeat_dom_sf"/>
</dbReference>
<feature type="compositionally biased region" description="Polar residues" evidence="13">
    <location>
        <begin position="11"/>
        <end position="30"/>
    </location>
</feature>
<dbReference type="OrthoDB" id="10259804at2759"/>
<feature type="region of interest" description="Disordered" evidence="13">
    <location>
        <begin position="1"/>
        <end position="33"/>
    </location>
</feature>
<feature type="compositionally biased region" description="Basic and acidic residues" evidence="13">
    <location>
        <begin position="1"/>
        <end position="10"/>
    </location>
</feature>
<keyword evidence="6" id="KW-0969">Cilium</keyword>
<sequence length="782" mass="89343">MKADGTESPHRIQSSRFESPASSRFKLSSGRTRKFPGKNIASAVLQQRQALRVMEDDVDVTPKLLTHPIYSSIDEKQITAFETMGLSQISSVGTLSLISGLSFVKISPSVIVRTSSVAFDSTVTDDTLFESLLSTQTDEFVFEDEDTAPPQFYLPREDPNIFPTRPDTVTLTLRETETFFIFEMQPRTADLLTSEGIAVKQENENYEYKTIGPGSTRKLVDAETQTIQVLMRSRGTYLARKSRRNRGMFVNNWEMYDTYHAPELMLERNGLLVVHRQESIQEMLDAMALKTKLPKPETYVKKTDLEEQIYIFQHINFRNAVQIMERIISNNIFIDAQKRFTGLIKQDLCSFDLEFTYSPDLLWIHDCEEASRRPVSSFCWNYVNRNIVAVGYGARVNSDIKDGLVLLWSAKNPGVPARWYTFNSPVSDLDWSRERPNLLAIGYYNGEIKVIDVSNPDLNVVRRSEKATSSSTSPHWQVQWWPGDEQYEYQEQIYTCNQDGCVFCYRYVEDFTSSTIMKIYRIEGTLPGVTRTVPCNQHTSINRSPGALVLRKHPTLSTIYFVGTDEGCIYKCSTNYLYQHIDSFLAHDGPVYSMMFSPFCPKIFLTCGADWCIRIWAENLTEPLITLSTTMACVRYAAWSPIHSTIIVSIVNNEICIWDIRRKTYKPASVTISPNSDRFVMVDFTANGNQLVAADGRLDRESFNYETNTSKEFKETWITVLLTTASKKLESNYVVPSQFNVRERGQCEDCLIARNMCNQGIVAKLMLPAHELHCDHSVLDEP</sequence>
<proteinExistence type="predicted"/>
<evidence type="ECO:0000256" key="1">
    <source>
        <dbReference type="ARBA" id="ARBA00004611"/>
    </source>
</evidence>
<keyword evidence="7" id="KW-0206">Cytoskeleton</keyword>
<dbReference type="PANTHER" id="PTHR12442:SF12">
    <property type="entry name" value="DYNEIN AXONEMAL INTERMEDIATE CHAIN 4"/>
    <property type="match status" value="1"/>
</dbReference>
<dbReference type="PANTHER" id="PTHR12442">
    <property type="entry name" value="DYNEIN INTERMEDIATE CHAIN"/>
    <property type="match status" value="1"/>
</dbReference>
<dbReference type="Gene3D" id="2.130.10.10">
    <property type="entry name" value="YVTN repeat-like/Quinoprotein amine dehydrogenase"/>
    <property type="match status" value="1"/>
</dbReference>
<evidence type="ECO:0000256" key="10">
    <source>
        <dbReference type="ARBA" id="ARBA00040002"/>
    </source>
</evidence>
<dbReference type="SUPFAM" id="SSF50978">
    <property type="entry name" value="WD40 repeat-like"/>
    <property type="match status" value="1"/>
</dbReference>
<protein>
    <recommendedName>
        <fullName evidence="10">Dynein axonemal intermediate chain 4</fullName>
    </recommendedName>
    <alternativeName>
        <fullName evidence="11">WD repeat-containing protein 78</fullName>
    </alternativeName>
</protein>
<dbReference type="EMBL" id="KQ435922">
    <property type="protein sequence ID" value="KOX68482.1"/>
    <property type="molecule type" value="Genomic_DNA"/>
</dbReference>
<keyword evidence="3 12" id="KW-0853">WD repeat</keyword>
<organism evidence="14 15">
    <name type="scientific">Melipona quadrifasciata</name>
    <dbReference type="NCBI Taxonomy" id="166423"/>
    <lineage>
        <taxon>Eukaryota</taxon>
        <taxon>Metazoa</taxon>
        <taxon>Ecdysozoa</taxon>
        <taxon>Arthropoda</taxon>
        <taxon>Hexapoda</taxon>
        <taxon>Insecta</taxon>
        <taxon>Pterygota</taxon>
        <taxon>Neoptera</taxon>
        <taxon>Endopterygota</taxon>
        <taxon>Hymenoptera</taxon>
        <taxon>Apocrita</taxon>
        <taxon>Aculeata</taxon>
        <taxon>Apoidea</taxon>
        <taxon>Anthophila</taxon>
        <taxon>Apidae</taxon>
        <taxon>Melipona</taxon>
    </lineage>
</organism>
<evidence type="ECO:0000313" key="14">
    <source>
        <dbReference type="EMBL" id="KOX68482.1"/>
    </source>
</evidence>
<dbReference type="GO" id="GO:0045504">
    <property type="term" value="F:dynein heavy chain binding"/>
    <property type="evidence" value="ECO:0007669"/>
    <property type="project" value="TreeGrafter"/>
</dbReference>
<evidence type="ECO:0000256" key="11">
    <source>
        <dbReference type="ARBA" id="ARBA00041557"/>
    </source>
</evidence>